<keyword evidence="4 7" id="KW-0378">Hydrolase</keyword>
<dbReference type="InterPro" id="IPR001907">
    <property type="entry name" value="ClpP"/>
</dbReference>
<keyword evidence="3 7" id="KW-0645">Protease</keyword>
<dbReference type="CDD" id="cd07017">
    <property type="entry name" value="S14_ClpP_2"/>
    <property type="match status" value="1"/>
</dbReference>
<dbReference type="GO" id="GO:0005737">
    <property type="term" value="C:cytoplasm"/>
    <property type="evidence" value="ECO:0007669"/>
    <property type="project" value="UniProtKB-SubCell"/>
</dbReference>
<dbReference type="GO" id="GO:0009368">
    <property type="term" value="C:endopeptidase Clp complex"/>
    <property type="evidence" value="ECO:0007669"/>
    <property type="project" value="TreeGrafter"/>
</dbReference>
<dbReference type="InterPro" id="IPR029045">
    <property type="entry name" value="ClpP/crotonase-like_dom_sf"/>
</dbReference>
<dbReference type="NCBIfam" id="TIGR00493">
    <property type="entry name" value="clpP"/>
    <property type="match status" value="1"/>
</dbReference>
<dbReference type="RefSeq" id="WP_023951946.1">
    <property type="nucleotide sequence ID" value="NZ_AYSV01000098.1"/>
</dbReference>
<name>V8FYD5_9BURK</name>
<evidence type="ECO:0000256" key="8">
    <source>
        <dbReference type="PROSITE-ProRule" id="PRU10086"/>
    </source>
</evidence>
<accession>V8FYD5</accession>
<proteinExistence type="inferred from homology"/>
<protein>
    <recommendedName>
        <fullName evidence="7 9">ATP-dependent Clp protease proteolytic subunit</fullName>
        <ecNumber evidence="7">3.4.21.92</ecNumber>
    </recommendedName>
    <alternativeName>
        <fullName evidence="7">Endopeptidase Clp</fullName>
    </alternativeName>
</protein>
<dbReference type="OrthoDB" id="9802800at2"/>
<evidence type="ECO:0000256" key="3">
    <source>
        <dbReference type="ARBA" id="ARBA00022670"/>
    </source>
</evidence>
<dbReference type="FunFam" id="3.90.226.10:FF:000001">
    <property type="entry name" value="ATP-dependent Clp protease proteolytic subunit"/>
    <property type="match status" value="1"/>
</dbReference>
<organism evidence="10 11">
    <name type="scientific">Pelistega indica</name>
    <dbReference type="NCBI Taxonomy" id="1414851"/>
    <lineage>
        <taxon>Bacteria</taxon>
        <taxon>Pseudomonadati</taxon>
        <taxon>Pseudomonadota</taxon>
        <taxon>Betaproteobacteria</taxon>
        <taxon>Burkholderiales</taxon>
        <taxon>Alcaligenaceae</taxon>
        <taxon>Pelistega</taxon>
    </lineage>
</organism>
<dbReference type="Pfam" id="PF00574">
    <property type="entry name" value="CLP_protease"/>
    <property type="match status" value="1"/>
</dbReference>
<dbReference type="PROSITE" id="PS00382">
    <property type="entry name" value="CLP_PROTEASE_HIS"/>
    <property type="match status" value="1"/>
</dbReference>
<dbReference type="GO" id="GO:0004252">
    <property type="term" value="F:serine-type endopeptidase activity"/>
    <property type="evidence" value="ECO:0007669"/>
    <property type="project" value="UniProtKB-UniRule"/>
</dbReference>
<comment type="subunit">
    <text evidence="7">Fourteen ClpP subunits assemble into 2 heptameric rings which stack back to back to give a disk-like structure with a central cavity, resembling the structure of eukaryotic proteasomes.</text>
</comment>
<dbReference type="NCBIfam" id="NF001368">
    <property type="entry name" value="PRK00277.1"/>
    <property type="match status" value="1"/>
</dbReference>
<dbReference type="GO" id="GO:0051117">
    <property type="term" value="F:ATPase binding"/>
    <property type="evidence" value="ECO:0007669"/>
    <property type="project" value="TreeGrafter"/>
</dbReference>
<evidence type="ECO:0000256" key="9">
    <source>
        <dbReference type="RuleBase" id="RU003567"/>
    </source>
</evidence>
<dbReference type="EMBL" id="AYSV01000098">
    <property type="protein sequence ID" value="ETD69170.1"/>
    <property type="molecule type" value="Genomic_DNA"/>
</dbReference>
<evidence type="ECO:0000256" key="4">
    <source>
        <dbReference type="ARBA" id="ARBA00022801"/>
    </source>
</evidence>
<comment type="catalytic activity">
    <reaction evidence="6 7 8">
        <text>Hydrolysis of proteins to small peptides in the presence of ATP and magnesium. alpha-casein is the usual test substrate. In the absence of ATP, only oligopeptides shorter than five residues are hydrolyzed (such as succinyl-Leu-Tyr-|-NHMec, and Leu-Tyr-Leu-|-Tyr-Trp, in which cleavage of the -Tyr-|-Leu- and -Tyr-|-Trp bonds also occurs).</text>
        <dbReference type="EC" id="3.4.21.92"/>
    </reaction>
</comment>
<evidence type="ECO:0000313" key="11">
    <source>
        <dbReference type="Proteomes" id="UP000018766"/>
    </source>
</evidence>
<dbReference type="NCBIfam" id="NF009205">
    <property type="entry name" value="PRK12553.1"/>
    <property type="match status" value="1"/>
</dbReference>
<evidence type="ECO:0000256" key="2">
    <source>
        <dbReference type="ARBA" id="ARBA00022490"/>
    </source>
</evidence>
<keyword evidence="11" id="KW-1185">Reference proteome</keyword>
<gene>
    <name evidence="7" type="primary">clpP</name>
    <name evidence="10" type="ORF">V757_09205</name>
</gene>
<dbReference type="InterPro" id="IPR033135">
    <property type="entry name" value="ClpP_His_AS"/>
</dbReference>
<reference evidence="10 11" key="1">
    <citation type="submission" date="2013-11" db="EMBL/GenBank/DDBJ databases">
        <title>Genomic analysis of Pelistega sp. HM-7.</title>
        <authorList>
            <person name="Kumbhare S.V."/>
            <person name="Shetty S.A."/>
            <person name="Sharma O."/>
            <person name="Dhotre D.P."/>
        </authorList>
    </citation>
    <scope>NUCLEOTIDE SEQUENCE [LARGE SCALE GENOMIC DNA]</scope>
    <source>
        <strain evidence="10 11">HM-7</strain>
    </source>
</reference>
<evidence type="ECO:0000256" key="1">
    <source>
        <dbReference type="ARBA" id="ARBA00007039"/>
    </source>
</evidence>
<dbReference type="GO" id="GO:0004176">
    <property type="term" value="F:ATP-dependent peptidase activity"/>
    <property type="evidence" value="ECO:0007669"/>
    <property type="project" value="InterPro"/>
</dbReference>
<keyword evidence="5 7" id="KW-0720">Serine protease</keyword>
<dbReference type="AlphaFoldDB" id="V8FYD5"/>
<dbReference type="SUPFAM" id="SSF52096">
    <property type="entry name" value="ClpP/crotonase"/>
    <property type="match status" value="1"/>
</dbReference>
<evidence type="ECO:0000256" key="5">
    <source>
        <dbReference type="ARBA" id="ARBA00022825"/>
    </source>
</evidence>
<sequence>MTSRFTDFYASLHGDESVRPTSLGYIPMVVEQSGRGERSYDIYSRLLKERIVFLVGEVNDQSANLVVAQLLFLESENPEKDISLYINSPGGGVYAGLGIYDTMQFIQPEVSTLCTGFAASMGAFLLNAGAPGKRFSLPNSRIMIHQPLGGARGQATDIDIQAREILSLREQLNQIMAKHSGQSLDVIRQHTERDKYMSPADALEFGLIDRVLEKRSAL</sequence>
<dbReference type="EC" id="3.4.21.92" evidence="7"/>
<evidence type="ECO:0000256" key="7">
    <source>
        <dbReference type="HAMAP-Rule" id="MF_00444"/>
    </source>
</evidence>
<comment type="similarity">
    <text evidence="1 7 9">Belongs to the peptidase S14 family.</text>
</comment>
<keyword evidence="2 7" id="KW-0963">Cytoplasm</keyword>
<dbReference type="PRINTS" id="PR00127">
    <property type="entry name" value="CLPPROTEASEP"/>
</dbReference>
<dbReference type="GO" id="GO:0006515">
    <property type="term" value="P:protein quality control for misfolded or incompletely synthesized proteins"/>
    <property type="evidence" value="ECO:0007669"/>
    <property type="project" value="TreeGrafter"/>
</dbReference>
<dbReference type="PANTHER" id="PTHR10381">
    <property type="entry name" value="ATP-DEPENDENT CLP PROTEASE PROTEOLYTIC SUBUNIT"/>
    <property type="match status" value="1"/>
</dbReference>
<evidence type="ECO:0000313" key="10">
    <source>
        <dbReference type="EMBL" id="ETD69170.1"/>
    </source>
</evidence>
<dbReference type="Gene3D" id="3.90.226.10">
    <property type="entry name" value="2-enoyl-CoA Hydratase, Chain A, domain 1"/>
    <property type="match status" value="1"/>
</dbReference>
<dbReference type="PANTHER" id="PTHR10381:SF70">
    <property type="entry name" value="ATP-DEPENDENT CLP PROTEASE PROTEOLYTIC SUBUNIT"/>
    <property type="match status" value="1"/>
</dbReference>
<comment type="caution">
    <text evidence="10">The sequence shown here is derived from an EMBL/GenBank/DDBJ whole genome shotgun (WGS) entry which is preliminary data.</text>
</comment>
<dbReference type="InterPro" id="IPR023562">
    <property type="entry name" value="ClpP/TepA"/>
</dbReference>
<dbReference type="PATRIC" id="fig|1414851.3.peg.1907"/>
<feature type="active site" description="Nucleophile" evidence="7">
    <location>
        <position position="120"/>
    </location>
</feature>
<dbReference type="HAMAP" id="MF_00444">
    <property type="entry name" value="ClpP"/>
    <property type="match status" value="1"/>
</dbReference>
<evidence type="ECO:0000256" key="6">
    <source>
        <dbReference type="ARBA" id="ARBA00034021"/>
    </source>
</evidence>
<dbReference type="Proteomes" id="UP000018766">
    <property type="component" value="Unassembled WGS sequence"/>
</dbReference>
<comment type="subcellular location">
    <subcellularLocation>
        <location evidence="7">Cytoplasm</location>
    </subcellularLocation>
</comment>
<comment type="function">
    <text evidence="7">Cleaves peptides in various proteins in a process that requires ATP hydrolysis. Has a chymotrypsin-like activity. Plays a major role in the degradation of misfolded proteins.</text>
</comment>
<feature type="active site" evidence="7 8">
    <location>
        <position position="145"/>
    </location>
</feature>